<protein>
    <submittedName>
        <fullName evidence="1">Uncharacterized protein</fullName>
    </submittedName>
</protein>
<organism evidence="1 2">
    <name type="scientific">Trifolium medium</name>
    <dbReference type="NCBI Taxonomy" id="97028"/>
    <lineage>
        <taxon>Eukaryota</taxon>
        <taxon>Viridiplantae</taxon>
        <taxon>Streptophyta</taxon>
        <taxon>Embryophyta</taxon>
        <taxon>Tracheophyta</taxon>
        <taxon>Spermatophyta</taxon>
        <taxon>Magnoliopsida</taxon>
        <taxon>eudicotyledons</taxon>
        <taxon>Gunneridae</taxon>
        <taxon>Pentapetalae</taxon>
        <taxon>rosids</taxon>
        <taxon>fabids</taxon>
        <taxon>Fabales</taxon>
        <taxon>Fabaceae</taxon>
        <taxon>Papilionoideae</taxon>
        <taxon>50 kb inversion clade</taxon>
        <taxon>NPAAA clade</taxon>
        <taxon>Hologalegina</taxon>
        <taxon>IRL clade</taxon>
        <taxon>Trifolieae</taxon>
        <taxon>Trifolium</taxon>
    </lineage>
</organism>
<sequence>MLMDPLPKIAKVYSLLVQPERQIPLSIDEFKVLAVSGVQSNSAGRGYA</sequence>
<comment type="caution">
    <text evidence="1">The sequence shown here is derived from an EMBL/GenBank/DDBJ whole genome shotgun (WGS) entry which is preliminary data.</text>
</comment>
<evidence type="ECO:0000313" key="2">
    <source>
        <dbReference type="Proteomes" id="UP000265520"/>
    </source>
</evidence>
<reference evidence="1 2" key="1">
    <citation type="journal article" date="2018" name="Front. Plant Sci.">
        <title>Red Clover (Trifolium pratense) and Zigzag Clover (T. medium) - A Picture of Genomic Similarities and Differences.</title>
        <authorList>
            <person name="Dluhosova J."/>
            <person name="Istvanek J."/>
            <person name="Nedelnik J."/>
            <person name="Repkova J."/>
        </authorList>
    </citation>
    <scope>NUCLEOTIDE SEQUENCE [LARGE SCALE GENOMIC DNA]</scope>
    <source>
        <strain evidence="2">cv. 10/8</strain>
        <tissue evidence="1">Leaf</tissue>
    </source>
</reference>
<feature type="non-terminal residue" evidence="1">
    <location>
        <position position="48"/>
    </location>
</feature>
<dbReference type="AlphaFoldDB" id="A0A392VQZ4"/>
<proteinExistence type="predicted"/>
<accession>A0A392VQZ4</accession>
<dbReference type="Proteomes" id="UP000265520">
    <property type="component" value="Unassembled WGS sequence"/>
</dbReference>
<dbReference type="EMBL" id="LXQA011203968">
    <property type="protein sequence ID" value="MCI88850.1"/>
    <property type="molecule type" value="Genomic_DNA"/>
</dbReference>
<keyword evidence="2" id="KW-1185">Reference proteome</keyword>
<evidence type="ECO:0000313" key="1">
    <source>
        <dbReference type="EMBL" id="MCI88850.1"/>
    </source>
</evidence>
<name>A0A392VQZ4_9FABA</name>